<dbReference type="AlphaFoldDB" id="A0A0S2K9A4"/>
<reference evidence="1 2" key="1">
    <citation type="submission" date="2015-11" db="EMBL/GenBank/DDBJ databases">
        <authorList>
            <person name="Zhang Y."/>
            <person name="Guo Z."/>
        </authorList>
    </citation>
    <scope>NUCLEOTIDE SEQUENCE [LARGE SCALE GENOMIC DNA]</scope>
    <source>
        <strain evidence="1 2">KCTC 32221</strain>
    </source>
</reference>
<dbReference type="RefSeq" id="WP_058020439.1">
    <property type="nucleotide sequence ID" value="NZ_CP013189.1"/>
</dbReference>
<dbReference type="EMBL" id="CP013189">
    <property type="protein sequence ID" value="ALO44923.1"/>
    <property type="molecule type" value="Genomic_DNA"/>
</dbReference>
<proteinExistence type="predicted"/>
<evidence type="ECO:0000313" key="2">
    <source>
        <dbReference type="Proteomes" id="UP000065641"/>
    </source>
</evidence>
<organism evidence="1 2">
    <name type="scientific">Pseudohongiella spirulinae</name>
    <dbReference type="NCBI Taxonomy" id="1249552"/>
    <lineage>
        <taxon>Bacteria</taxon>
        <taxon>Pseudomonadati</taxon>
        <taxon>Pseudomonadota</taxon>
        <taxon>Gammaproteobacteria</taxon>
        <taxon>Pseudomonadales</taxon>
        <taxon>Pseudohongiellaceae</taxon>
        <taxon>Pseudohongiella</taxon>
    </lineage>
</organism>
<name>A0A0S2K9A4_9GAMM</name>
<dbReference type="Proteomes" id="UP000065641">
    <property type="component" value="Chromosome"/>
</dbReference>
<sequence>MSWLNTSNAAEAEQNSSEFWRKLKSDIDSGTFWADKIKSLKSEPEKRLALALENLPLPGAFREAAIALRGIIREKKKKKEDFEKDLSLMYWLIAIESFSIPYSDYLQQPGFNVIESMPGAAIQSLPFSYEKLGYTKLKLASKTDAKWFVEAWGEPVQHTTLNQLHNDVWKRYERETKIKQEQQLAQLLSGL</sequence>
<accession>A0A0S2K9A4</accession>
<dbReference type="STRING" id="1249552.PS2015_230"/>
<evidence type="ECO:0000313" key="1">
    <source>
        <dbReference type="EMBL" id="ALO44923.1"/>
    </source>
</evidence>
<dbReference type="OrthoDB" id="6656355at2"/>
<dbReference type="KEGG" id="pspi:PS2015_230"/>
<protein>
    <submittedName>
        <fullName evidence="1">Uncharacterized protein</fullName>
    </submittedName>
</protein>
<gene>
    <name evidence="1" type="ORF">PS2015_230</name>
</gene>
<keyword evidence="2" id="KW-1185">Reference proteome</keyword>